<dbReference type="RefSeq" id="WP_091544075.1">
    <property type="nucleotide sequence ID" value="NZ_FONY01000013.1"/>
</dbReference>
<accession>A0A1I2FC28</accession>
<dbReference type="Pfam" id="PF13386">
    <property type="entry name" value="DsbD_2"/>
    <property type="match status" value="1"/>
</dbReference>
<organism evidence="3 4">
    <name type="scientific">Thermoflexibacter ruber</name>
    <dbReference type="NCBI Taxonomy" id="1003"/>
    <lineage>
        <taxon>Bacteria</taxon>
        <taxon>Pseudomonadati</taxon>
        <taxon>Bacteroidota</taxon>
        <taxon>Cytophagia</taxon>
        <taxon>Cytophagales</taxon>
        <taxon>Thermoflexibacteraceae</taxon>
        <taxon>Thermoflexibacter</taxon>
    </lineage>
</organism>
<evidence type="ECO:0000256" key="1">
    <source>
        <dbReference type="SAM" id="Phobius"/>
    </source>
</evidence>
<evidence type="ECO:0000313" key="4">
    <source>
        <dbReference type="Proteomes" id="UP000199513"/>
    </source>
</evidence>
<reference evidence="3 4" key="1">
    <citation type="submission" date="2016-10" db="EMBL/GenBank/DDBJ databases">
        <authorList>
            <person name="de Groot N.N."/>
        </authorList>
    </citation>
    <scope>NUCLEOTIDE SEQUENCE [LARGE SCALE GENOMIC DNA]</scope>
    <source>
        <strain>GEY</strain>
        <strain evidence="4">DSM 9560</strain>
    </source>
</reference>
<feature type="transmembrane region" description="Helical" evidence="1">
    <location>
        <begin position="124"/>
        <end position="145"/>
    </location>
</feature>
<dbReference type="PANTHER" id="PTHR42208">
    <property type="entry name" value="HEAVY METAL TRANSPORTER-RELATED"/>
    <property type="match status" value="1"/>
</dbReference>
<evidence type="ECO:0000313" key="3">
    <source>
        <dbReference type="EMBL" id="SFF03034.1"/>
    </source>
</evidence>
<dbReference type="OrthoDB" id="594443at2"/>
<dbReference type="Proteomes" id="UP000199513">
    <property type="component" value="Unassembled WGS sequence"/>
</dbReference>
<feature type="transmembrane region" description="Helical" evidence="1">
    <location>
        <begin position="157"/>
        <end position="184"/>
    </location>
</feature>
<dbReference type="AlphaFoldDB" id="A0A1I2FC28"/>
<feature type="domain" description="Urease accessory protein UreH-like transmembrane" evidence="2">
    <location>
        <begin position="5"/>
        <end position="203"/>
    </location>
</feature>
<feature type="transmembrane region" description="Helical" evidence="1">
    <location>
        <begin position="6"/>
        <end position="28"/>
    </location>
</feature>
<feature type="transmembrane region" description="Helical" evidence="1">
    <location>
        <begin position="196"/>
        <end position="217"/>
    </location>
</feature>
<dbReference type="InterPro" id="IPR039447">
    <property type="entry name" value="UreH-like_TM_dom"/>
</dbReference>
<keyword evidence="1" id="KW-1133">Transmembrane helix</keyword>
<proteinExistence type="predicted"/>
<keyword evidence="1" id="KW-0472">Membrane</keyword>
<evidence type="ECO:0000259" key="2">
    <source>
        <dbReference type="Pfam" id="PF13386"/>
    </source>
</evidence>
<name>A0A1I2FC28_9BACT</name>
<dbReference type="STRING" id="1003.SAMN04488541_101362"/>
<sequence>MLWSAFIFGLLGSFHCVGMCGAIALSIPMNISTRIALVKDTLFYNLGRVMMYSIIGLLAGIFGRTFVSLGYQQWLSLVVGLLIISAFIIPTRLQDAVFHYIGLDFLQKKIRKLFGKFITKPTPLNLLFTGILNGMLPCGFVYIALAGAVLTGDWIDSMLYMAVFGLGTIPMMAITTLSGNLVTIQFRNRIKKLKPYLAILVAFLFIIRGLSLGIPYLSPKLPAPHQTEEVCGTH</sequence>
<keyword evidence="4" id="KW-1185">Reference proteome</keyword>
<feature type="transmembrane region" description="Helical" evidence="1">
    <location>
        <begin position="77"/>
        <end position="103"/>
    </location>
</feature>
<gene>
    <name evidence="3" type="ORF">SAMN04488541_101362</name>
</gene>
<keyword evidence="1" id="KW-0812">Transmembrane</keyword>
<dbReference type="EMBL" id="FONY01000013">
    <property type="protein sequence ID" value="SFF03034.1"/>
    <property type="molecule type" value="Genomic_DNA"/>
</dbReference>
<protein>
    <recommendedName>
        <fullName evidence="2">Urease accessory protein UreH-like transmembrane domain-containing protein</fullName>
    </recommendedName>
</protein>
<feature type="transmembrane region" description="Helical" evidence="1">
    <location>
        <begin position="49"/>
        <end position="71"/>
    </location>
</feature>
<dbReference type="PANTHER" id="PTHR42208:SF1">
    <property type="entry name" value="HEAVY METAL TRANSPORTER"/>
    <property type="match status" value="1"/>
</dbReference>